<feature type="region of interest" description="Disordered" evidence="3">
    <location>
        <begin position="176"/>
        <end position="205"/>
    </location>
</feature>
<comment type="subcellular location">
    <subcellularLocation>
        <location evidence="1">Membrane</location>
    </subcellularLocation>
</comment>
<keyword evidence="4" id="KW-0812">Transmembrane</keyword>
<dbReference type="GO" id="GO:0016020">
    <property type="term" value="C:membrane"/>
    <property type="evidence" value="ECO:0007669"/>
    <property type="project" value="UniProtKB-SubCell"/>
</dbReference>
<dbReference type="EMBL" id="AGVE01000023">
    <property type="protein sequence ID" value="EHI14005.1"/>
    <property type="molecule type" value="Genomic_DNA"/>
</dbReference>
<proteinExistence type="predicted"/>
<evidence type="ECO:0000256" key="3">
    <source>
        <dbReference type="SAM" id="MobiDB-lite"/>
    </source>
</evidence>
<accession>G7CDI1</accession>
<gene>
    <name evidence="5" type="ORF">KEK_05157</name>
</gene>
<protein>
    <recommendedName>
        <fullName evidence="7">Mce associated membrane protein</fullName>
    </recommendedName>
</protein>
<feature type="region of interest" description="Disordered" evidence="3">
    <location>
        <begin position="30"/>
        <end position="65"/>
    </location>
</feature>
<evidence type="ECO:0008006" key="7">
    <source>
        <dbReference type="Google" id="ProtNLM"/>
    </source>
</evidence>
<dbReference type="PANTHER" id="PTHR37042:SF4">
    <property type="entry name" value="OUTER MEMBRANE PROTEIN RV1973"/>
    <property type="match status" value="1"/>
</dbReference>
<keyword evidence="6" id="KW-1185">Reference proteome</keyword>
<organism evidence="5 6">
    <name type="scientific">Mycolicibacterium thermoresistibile (strain ATCC 19527 / DSM 44167 / CIP 105390 / JCM 6362 / NCTC 10409 / 316)</name>
    <name type="common">Mycobacterium thermoresistibile</name>
    <dbReference type="NCBI Taxonomy" id="1078020"/>
    <lineage>
        <taxon>Bacteria</taxon>
        <taxon>Bacillati</taxon>
        <taxon>Actinomycetota</taxon>
        <taxon>Actinomycetes</taxon>
        <taxon>Mycobacteriales</taxon>
        <taxon>Mycobacteriaceae</taxon>
        <taxon>Mycolicibacterium</taxon>
    </lineage>
</organism>
<name>G7CDI1_MYCT3</name>
<evidence type="ECO:0000313" key="6">
    <source>
        <dbReference type="Proteomes" id="UP000004915"/>
    </source>
</evidence>
<keyword evidence="2 4" id="KW-0472">Membrane</keyword>
<reference evidence="5 6" key="1">
    <citation type="submission" date="2011-11" db="EMBL/GenBank/DDBJ databases">
        <authorList>
            <consortium name="Tuberculosis Structural Genomics Consortium"/>
            <person name="Ioerger T.R."/>
        </authorList>
    </citation>
    <scope>NUCLEOTIDE SEQUENCE [LARGE SCALE GENOMIC DNA]</scope>
    <source>
        <strain evidence="6">ATCC 19527 / DSM 44167 / CIP 105390 / JCM 6362 / NCTC 10409 / 316</strain>
    </source>
</reference>
<dbReference type="PATRIC" id="fig|1078020.3.peg.1027"/>
<evidence type="ECO:0000256" key="4">
    <source>
        <dbReference type="SAM" id="Phobius"/>
    </source>
</evidence>
<keyword evidence="4" id="KW-1133">Transmembrane helix</keyword>
<evidence type="ECO:0000256" key="1">
    <source>
        <dbReference type="ARBA" id="ARBA00004370"/>
    </source>
</evidence>
<dbReference type="Proteomes" id="UP000004915">
    <property type="component" value="Unassembled WGS sequence"/>
</dbReference>
<evidence type="ECO:0000313" key="5">
    <source>
        <dbReference type="EMBL" id="EHI14005.1"/>
    </source>
</evidence>
<sequence>MTEQIVLGAHRGVDETQVDAGSNRFNRHSHMLPEAGKCPGNLTAMSDEATAEPAPEQPEDDREEDRVLSGFGIASTLLALIAVGAVVLGVMIWSGHTTEADERRHQTEALAAAADWTTVLVNMNTDNVETSLRQLQEGTVGALNADFEAAMQPYTQLVQKLRSRTRGQVESVAIESVHRQLPPLPGAPPPRQREPQPELEEAASRTDTVIVVATSMTENVGDTPPQTVRWNLRLDVTDVDGRKLISRLETIR</sequence>
<dbReference type="AlphaFoldDB" id="G7CDI1"/>
<evidence type="ECO:0000256" key="2">
    <source>
        <dbReference type="ARBA" id="ARBA00023136"/>
    </source>
</evidence>
<feature type="transmembrane region" description="Helical" evidence="4">
    <location>
        <begin position="71"/>
        <end position="94"/>
    </location>
</feature>
<dbReference type="eggNOG" id="ENOG5032EWX">
    <property type="taxonomic scope" value="Bacteria"/>
</dbReference>
<dbReference type="PANTHER" id="PTHR37042">
    <property type="entry name" value="OUTER MEMBRANE PROTEIN RV1973"/>
    <property type="match status" value="1"/>
</dbReference>
<comment type="caution">
    <text evidence="5">The sequence shown here is derived from an EMBL/GenBank/DDBJ whole genome shotgun (WGS) entry which is preliminary data.</text>
</comment>